<proteinExistence type="predicted"/>
<gene>
    <name evidence="1" type="ORF">CA267_018715</name>
</gene>
<dbReference type="Proteomes" id="UP000219285">
    <property type="component" value="Chromosome"/>
</dbReference>
<evidence type="ECO:0000313" key="2">
    <source>
        <dbReference type="Proteomes" id="UP000219285"/>
    </source>
</evidence>
<dbReference type="OrthoDB" id="10006053at2"/>
<reference evidence="1 2" key="2">
    <citation type="submission" date="2020-04" db="EMBL/GenBank/DDBJ databases">
        <title>Complete genome sequence of Alteromonas pelagimontana 5.12T.</title>
        <authorList>
            <person name="Sinha R.K."/>
            <person name="Krishnan K.P."/>
            <person name="Kurian J.P."/>
        </authorList>
    </citation>
    <scope>NUCLEOTIDE SEQUENCE [LARGE SCALE GENOMIC DNA]</scope>
    <source>
        <strain evidence="1 2">5.12</strain>
    </source>
</reference>
<dbReference type="AlphaFoldDB" id="A0A6M4M7Z4"/>
<name>A0A6M4M7Z4_9ALTE</name>
<dbReference type="KEGG" id="apel:CA267_018715"/>
<protein>
    <submittedName>
        <fullName evidence="1">Uncharacterized protein</fullName>
    </submittedName>
</protein>
<reference evidence="2" key="1">
    <citation type="submission" date="2014-12" db="EMBL/GenBank/DDBJ databases">
        <title>Complete genome sequence of a multi-drug resistant Klebsiella pneumoniae.</title>
        <authorList>
            <person name="Hua X."/>
            <person name="Chen Q."/>
            <person name="Li X."/>
            <person name="Feng Y."/>
            <person name="Ruan Z."/>
            <person name="Yu Y."/>
        </authorList>
    </citation>
    <scope>NUCLEOTIDE SEQUENCE [LARGE SCALE GENOMIC DNA]</scope>
    <source>
        <strain evidence="2">5.12</strain>
    </source>
</reference>
<keyword evidence="2" id="KW-1185">Reference proteome</keyword>
<dbReference type="RefSeq" id="WP_075609382.1">
    <property type="nucleotide sequence ID" value="NZ_CP052766.1"/>
</dbReference>
<dbReference type="EMBL" id="CP052766">
    <property type="protein sequence ID" value="QJR79293.1"/>
    <property type="molecule type" value="Genomic_DNA"/>
</dbReference>
<evidence type="ECO:0000313" key="1">
    <source>
        <dbReference type="EMBL" id="QJR79293.1"/>
    </source>
</evidence>
<accession>A0A6M4M7Z4</accession>
<sequence>MQSSKDHGLRGSSVFDRVRATLSRLKAKLRQHPYAIAALIGRKNTQRALGCKIAKKSKLLSDS</sequence>
<organism evidence="1 2">
    <name type="scientific">Alteromonas pelagimontana</name>
    <dbReference type="NCBI Taxonomy" id="1858656"/>
    <lineage>
        <taxon>Bacteria</taxon>
        <taxon>Pseudomonadati</taxon>
        <taxon>Pseudomonadota</taxon>
        <taxon>Gammaproteobacteria</taxon>
        <taxon>Alteromonadales</taxon>
        <taxon>Alteromonadaceae</taxon>
        <taxon>Alteromonas/Salinimonas group</taxon>
        <taxon>Alteromonas</taxon>
    </lineage>
</organism>